<gene>
    <name evidence="2" type="ORF">ACFSB2_07245</name>
</gene>
<dbReference type="InterPro" id="IPR036388">
    <property type="entry name" value="WH-like_DNA-bd_sf"/>
</dbReference>
<organism evidence="2 3">
    <name type="scientific">Alicyclobacillus fodiniaquatilis</name>
    <dbReference type="NCBI Taxonomy" id="1661150"/>
    <lineage>
        <taxon>Bacteria</taxon>
        <taxon>Bacillati</taxon>
        <taxon>Bacillota</taxon>
        <taxon>Bacilli</taxon>
        <taxon>Bacillales</taxon>
        <taxon>Alicyclobacillaceae</taxon>
        <taxon>Alicyclobacillus</taxon>
    </lineage>
</organism>
<comment type="caution">
    <text evidence="2">The sequence shown here is derived from an EMBL/GenBank/DDBJ whole genome shotgun (WGS) entry which is preliminary data.</text>
</comment>
<dbReference type="PANTHER" id="PTHR34293">
    <property type="entry name" value="HTH-TYPE TRANSCRIPTIONAL REGULATOR TRMBL2"/>
    <property type="match status" value="1"/>
</dbReference>
<feature type="domain" description="Transcription regulator TrmB N-terminal" evidence="1">
    <location>
        <begin position="8"/>
        <end position="75"/>
    </location>
</feature>
<accession>A0ABW4JH72</accession>
<dbReference type="InterPro" id="IPR051797">
    <property type="entry name" value="TrmB-like"/>
</dbReference>
<proteinExistence type="predicted"/>
<keyword evidence="3" id="KW-1185">Reference proteome</keyword>
<evidence type="ECO:0000313" key="2">
    <source>
        <dbReference type="EMBL" id="MFD1674500.1"/>
    </source>
</evidence>
<dbReference type="PANTHER" id="PTHR34293:SF1">
    <property type="entry name" value="HTH-TYPE TRANSCRIPTIONAL REGULATOR TRMBL2"/>
    <property type="match status" value="1"/>
</dbReference>
<dbReference type="Proteomes" id="UP001597079">
    <property type="component" value="Unassembled WGS sequence"/>
</dbReference>
<dbReference type="Gene3D" id="1.10.10.10">
    <property type="entry name" value="Winged helix-like DNA-binding domain superfamily/Winged helix DNA-binding domain"/>
    <property type="match status" value="1"/>
</dbReference>
<sequence>MAELWERLQVFGLSQYEARTYVAAVQLGKSSAYQLSKASGVPRARVYDVLNSLVDRGIVMLEEDDEGNKAYLPLPVDVFLDRVQRQWESAFDKAGSELKQLESCDPTSDVYVATVRGEQNVLSFCRMLLKRAKARVLLSMWRPMYNRLLPELQAIHQTGCSIKGIVIGVDEPIGDLYAHRMNEYMYSIDKPWFILAIDGKELLYGHSVEANGNAFYTDDPVHLYLLEDYIWHDVLVNRLVQQGGEEQLDGWILPERARFFDITD</sequence>
<dbReference type="SUPFAM" id="SSF46785">
    <property type="entry name" value="Winged helix' DNA-binding domain"/>
    <property type="match status" value="1"/>
</dbReference>
<dbReference type="InterPro" id="IPR002831">
    <property type="entry name" value="Tscrpt_reg_TrmB_N"/>
</dbReference>
<dbReference type="RefSeq" id="WP_377942366.1">
    <property type="nucleotide sequence ID" value="NZ_JBHUCX010000020.1"/>
</dbReference>
<dbReference type="InterPro" id="IPR036390">
    <property type="entry name" value="WH_DNA-bd_sf"/>
</dbReference>
<evidence type="ECO:0000313" key="3">
    <source>
        <dbReference type="Proteomes" id="UP001597079"/>
    </source>
</evidence>
<dbReference type="Pfam" id="PF01978">
    <property type="entry name" value="TrmB"/>
    <property type="match status" value="1"/>
</dbReference>
<reference evidence="3" key="1">
    <citation type="journal article" date="2019" name="Int. J. Syst. Evol. Microbiol.">
        <title>The Global Catalogue of Microorganisms (GCM) 10K type strain sequencing project: providing services to taxonomists for standard genome sequencing and annotation.</title>
        <authorList>
            <consortium name="The Broad Institute Genomics Platform"/>
            <consortium name="The Broad Institute Genome Sequencing Center for Infectious Disease"/>
            <person name="Wu L."/>
            <person name="Ma J."/>
        </authorList>
    </citation>
    <scope>NUCLEOTIDE SEQUENCE [LARGE SCALE GENOMIC DNA]</scope>
    <source>
        <strain evidence="3">CGMCC 1.12286</strain>
    </source>
</reference>
<protein>
    <submittedName>
        <fullName evidence="2">TrmB family transcriptional regulator</fullName>
    </submittedName>
</protein>
<dbReference type="EMBL" id="JBHUCX010000020">
    <property type="protein sequence ID" value="MFD1674500.1"/>
    <property type="molecule type" value="Genomic_DNA"/>
</dbReference>
<dbReference type="CDD" id="cd09124">
    <property type="entry name" value="PLDc_like_TrmB_middle"/>
    <property type="match status" value="1"/>
</dbReference>
<name>A0ABW4JH72_9BACL</name>
<evidence type="ECO:0000259" key="1">
    <source>
        <dbReference type="Pfam" id="PF01978"/>
    </source>
</evidence>